<dbReference type="EMBL" id="CM055744">
    <property type="protein sequence ID" value="KAJ7998956.1"/>
    <property type="molecule type" value="Genomic_DNA"/>
</dbReference>
<proteinExistence type="predicted"/>
<evidence type="ECO:0000313" key="1">
    <source>
        <dbReference type="EMBL" id="KAJ7998956.1"/>
    </source>
</evidence>
<gene>
    <name evidence="1" type="ORF">DPEC_G00210370</name>
</gene>
<name>A0ACC2G5Y1_DALPE</name>
<comment type="caution">
    <text evidence="1">The sequence shown here is derived from an EMBL/GenBank/DDBJ whole genome shotgun (WGS) entry which is preliminary data.</text>
</comment>
<organism evidence="1 2">
    <name type="scientific">Dallia pectoralis</name>
    <name type="common">Alaska blackfish</name>
    <dbReference type="NCBI Taxonomy" id="75939"/>
    <lineage>
        <taxon>Eukaryota</taxon>
        <taxon>Metazoa</taxon>
        <taxon>Chordata</taxon>
        <taxon>Craniata</taxon>
        <taxon>Vertebrata</taxon>
        <taxon>Euteleostomi</taxon>
        <taxon>Actinopterygii</taxon>
        <taxon>Neopterygii</taxon>
        <taxon>Teleostei</taxon>
        <taxon>Protacanthopterygii</taxon>
        <taxon>Esociformes</taxon>
        <taxon>Umbridae</taxon>
        <taxon>Dallia</taxon>
    </lineage>
</organism>
<protein>
    <submittedName>
        <fullName evidence="1">Uncharacterized protein</fullName>
    </submittedName>
</protein>
<keyword evidence="2" id="KW-1185">Reference proteome</keyword>
<sequence>MAKVIQKKNHWTTKVTECALLRDARGEANVPLLGGAERGEFAYVGAVNKDTVVYKSGTLTEGELILEIENLSISGLPLYDLQTIIKSCKGPIRIKTVRQVFVFFSCMLTPLMSVLLVIRPRDNIRKLVNQLYCSDSQSSTGRVSRSCLDEGS</sequence>
<evidence type="ECO:0000313" key="2">
    <source>
        <dbReference type="Proteomes" id="UP001157502"/>
    </source>
</evidence>
<reference evidence="1" key="1">
    <citation type="submission" date="2021-05" db="EMBL/GenBank/DDBJ databases">
        <authorList>
            <person name="Pan Q."/>
            <person name="Jouanno E."/>
            <person name="Zahm M."/>
            <person name="Klopp C."/>
            <person name="Cabau C."/>
            <person name="Louis A."/>
            <person name="Berthelot C."/>
            <person name="Parey E."/>
            <person name="Roest Crollius H."/>
            <person name="Montfort J."/>
            <person name="Robinson-Rechavi M."/>
            <person name="Bouchez O."/>
            <person name="Lampietro C."/>
            <person name="Lopez Roques C."/>
            <person name="Donnadieu C."/>
            <person name="Postlethwait J."/>
            <person name="Bobe J."/>
            <person name="Dillon D."/>
            <person name="Chandos A."/>
            <person name="von Hippel F."/>
            <person name="Guiguen Y."/>
        </authorList>
    </citation>
    <scope>NUCLEOTIDE SEQUENCE</scope>
    <source>
        <strain evidence="1">YG-Jan2019</strain>
    </source>
</reference>
<dbReference type="Proteomes" id="UP001157502">
    <property type="component" value="Chromosome 17"/>
</dbReference>
<accession>A0ACC2G5Y1</accession>